<dbReference type="Pfam" id="PF08379">
    <property type="entry name" value="Bact_transglu_N"/>
    <property type="match status" value="1"/>
</dbReference>
<keyword evidence="2" id="KW-0378">Hydrolase</keyword>
<dbReference type="RefSeq" id="WP_086990797.1">
    <property type="nucleotide sequence ID" value="NZ_FUHU01000010.1"/>
</dbReference>
<dbReference type="Gene3D" id="3.10.620.30">
    <property type="match status" value="1"/>
</dbReference>
<dbReference type="Pfam" id="PF01841">
    <property type="entry name" value="Transglut_core"/>
    <property type="match status" value="1"/>
</dbReference>
<dbReference type="SUPFAM" id="SSF54001">
    <property type="entry name" value="Cysteine proteinases"/>
    <property type="match status" value="1"/>
</dbReference>
<dbReference type="EMBL" id="FUHU01000010">
    <property type="protein sequence ID" value="SJM49847.1"/>
    <property type="molecule type" value="Genomic_DNA"/>
</dbReference>
<dbReference type="InterPro" id="IPR038765">
    <property type="entry name" value="Papain-like_cys_pep_sf"/>
</dbReference>
<dbReference type="InterPro" id="IPR002931">
    <property type="entry name" value="Transglutaminase-like"/>
</dbReference>
<protein>
    <submittedName>
        <fullName evidence="2">Protein containing transglutaminase-like domain, putative cysteine protease</fullName>
    </submittedName>
</protein>
<organism evidence="2 3">
    <name type="scientific">Agrococcus casei LMG 22410</name>
    <dbReference type="NCBI Taxonomy" id="1255656"/>
    <lineage>
        <taxon>Bacteria</taxon>
        <taxon>Bacillati</taxon>
        <taxon>Actinomycetota</taxon>
        <taxon>Actinomycetes</taxon>
        <taxon>Micrococcales</taxon>
        <taxon>Microbacteriaceae</taxon>
        <taxon>Agrococcus</taxon>
    </lineage>
</organism>
<gene>
    <name evidence="2" type="ORF">CZ674_02115</name>
</gene>
<dbReference type="PANTHER" id="PTHR33490">
    <property type="entry name" value="BLR5614 PROTEIN-RELATED"/>
    <property type="match status" value="1"/>
</dbReference>
<evidence type="ECO:0000313" key="2">
    <source>
        <dbReference type="EMBL" id="SJM49847.1"/>
    </source>
</evidence>
<evidence type="ECO:0000313" key="3">
    <source>
        <dbReference type="Proteomes" id="UP000195787"/>
    </source>
</evidence>
<sequence>MSRIHIRHTTGYRYEEPAKASYNEARMLPVSTDGQFVIYSNLDIQPNTSVNQYDDYWGTRVTSFDVLSPHTELQLTAESLVEVRPRIPSGHDISWEQLGRVTQRSIHYVEHLDQTPRTEPTDDLVELAKGIAEESETPGIAAAAIARRVGEQIEYMSGVTHVHTLAREAWTNKKGVCQDIAHITIGALRAVGIPARYVSGYLHPRPNAEIGETITGESHAWVEWFAGDWFAWDPTNLIDIGERHVKIGYGRDYNDIPPLRGVFAASGESKLFVKVEITRES</sequence>
<name>A0A1R4F1T2_9MICO</name>
<evidence type="ECO:0000259" key="1">
    <source>
        <dbReference type="SMART" id="SM00460"/>
    </source>
</evidence>
<dbReference type="GO" id="GO:0006508">
    <property type="term" value="P:proteolysis"/>
    <property type="evidence" value="ECO:0007669"/>
    <property type="project" value="UniProtKB-KW"/>
</dbReference>
<dbReference type="OrthoDB" id="9804023at2"/>
<feature type="domain" description="Transglutaminase-like" evidence="1">
    <location>
        <begin position="169"/>
        <end position="236"/>
    </location>
</feature>
<accession>A0A1R4F1T2</accession>
<proteinExistence type="predicted"/>
<keyword evidence="2" id="KW-0645">Protease</keyword>
<dbReference type="PANTHER" id="PTHR33490:SF6">
    <property type="entry name" value="SLL1049 PROTEIN"/>
    <property type="match status" value="1"/>
</dbReference>
<dbReference type="Proteomes" id="UP000195787">
    <property type="component" value="Unassembled WGS sequence"/>
</dbReference>
<reference evidence="2 3" key="1">
    <citation type="submission" date="2017-02" db="EMBL/GenBank/DDBJ databases">
        <authorList>
            <person name="Peterson S.W."/>
        </authorList>
    </citation>
    <scope>NUCLEOTIDE SEQUENCE [LARGE SCALE GENOMIC DNA]</scope>
    <source>
        <strain evidence="2 3">LMG 22410</strain>
    </source>
</reference>
<dbReference type="GO" id="GO:0008233">
    <property type="term" value="F:peptidase activity"/>
    <property type="evidence" value="ECO:0007669"/>
    <property type="project" value="UniProtKB-KW"/>
</dbReference>
<dbReference type="AlphaFoldDB" id="A0A1R4F1T2"/>
<dbReference type="InterPro" id="IPR013589">
    <property type="entry name" value="Bac_transglu_N"/>
</dbReference>
<keyword evidence="3" id="KW-1185">Reference proteome</keyword>
<dbReference type="GeneID" id="303171993"/>
<dbReference type="SMART" id="SM00460">
    <property type="entry name" value="TGc"/>
    <property type="match status" value="1"/>
</dbReference>